<dbReference type="AlphaFoldDB" id="A0A1C6TZJ8"/>
<evidence type="ECO:0008006" key="5">
    <source>
        <dbReference type="Google" id="ProtNLM"/>
    </source>
</evidence>
<accession>A0A1C6TZJ8</accession>
<keyword evidence="2" id="KW-0812">Transmembrane</keyword>
<protein>
    <recommendedName>
        <fullName evidence="5">DUF4229 domain-containing protein</fullName>
    </recommendedName>
</protein>
<proteinExistence type="predicted"/>
<gene>
    <name evidence="3" type="ORF">GA0070617_0470</name>
</gene>
<dbReference type="EMBL" id="FMIA01000002">
    <property type="protein sequence ID" value="SCL47078.1"/>
    <property type="molecule type" value="Genomic_DNA"/>
</dbReference>
<evidence type="ECO:0000313" key="3">
    <source>
        <dbReference type="EMBL" id="SCL47078.1"/>
    </source>
</evidence>
<evidence type="ECO:0000313" key="4">
    <source>
        <dbReference type="Proteomes" id="UP000198937"/>
    </source>
</evidence>
<organism evidence="3 4">
    <name type="scientific">Micromonospora yangpuensis</name>
    <dbReference type="NCBI Taxonomy" id="683228"/>
    <lineage>
        <taxon>Bacteria</taxon>
        <taxon>Bacillati</taxon>
        <taxon>Actinomycetota</taxon>
        <taxon>Actinomycetes</taxon>
        <taxon>Micromonosporales</taxon>
        <taxon>Micromonosporaceae</taxon>
        <taxon>Micromonospora</taxon>
    </lineage>
</organism>
<evidence type="ECO:0000256" key="1">
    <source>
        <dbReference type="SAM" id="MobiDB-lite"/>
    </source>
</evidence>
<dbReference type="STRING" id="683228.GA0070617_0470"/>
<dbReference type="RefSeq" id="WP_091433341.1">
    <property type="nucleotide sequence ID" value="NZ_BMMJ01000011.1"/>
</dbReference>
<feature type="transmembrane region" description="Helical" evidence="2">
    <location>
        <begin position="30"/>
        <end position="49"/>
    </location>
</feature>
<dbReference type="InterPro" id="IPR025323">
    <property type="entry name" value="DUF4229"/>
</dbReference>
<keyword evidence="2" id="KW-0472">Membrane</keyword>
<keyword evidence="4" id="KW-1185">Reference proteome</keyword>
<name>A0A1C6TZJ8_9ACTN</name>
<sequence>MSAALKYTLGRIGLFVVVLGALWLVDMSVFLRLLLALVFSAALSFFLLGSWRNEMAEEMAGAATRRRTEKERLRSALAGEDQPATEDRPGGNRPTEGYRPTAGDRPTTGDQPADERPGPSGGRD</sequence>
<feature type="region of interest" description="Disordered" evidence="1">
    <location>
        <begin position="59"/>
        <end position="124"/>
    </location>
</feature>
<reference evidence="4" key="1">
    <citation type="submission" date="2016-06" db="EMBL/GenBank/DDBJ databases">
        <authorList>
            <person name="Varghese N."/>
            <person name="Submissions Spin"/>
        </authorList>
    </citation>
    <scope>NUCLEOTIDE SEQUENCE [LARGE SCALE GENOMIC DNA]</scope>
    <source>
        <strain evidence="4">DSM 45577</strain>
    </source>
</reference>
<dbReference type="OrthoDB" id="5195268at2"/>
<keyword evidence="2" id="KW-1133">Transmembrane helix</keyword>
<dbReference type="Proteomes" id="UP000198937">
    <property type="component" value="Unassembled WGS sequence"/>
</dbReference>
<evidence type="ECO:0000256" key="2">
    <source>
        <dbReference type="SAM" id="Phobius"/>
    </source>
</evidence>
<feature type="compositionally biased region" description="Basic and acidic residues" evidence="1">
    <location>
        <begin position="113"/>
        <end position="124"/>
    </location>
</feature>
<feature type="transmembrane region" description="Helical" evidence="2">
    <location>
        <begin position="7"/>
        <end position="24"/>
    </location>
</feature>
<dbReference type="Pfam" id="PF14012">
    <property type="entry name" value="DUF4229"/>
    <property type="match status" value="1"/>
</dbReference>